<sequence length="728" mass="81598">MANEEQRKAFAAYMGRSNVSTASAGQALPQYPDSVAQPGNQHLYNQFPGLGHGTLPAAPTPPPAAASSTVLYPGFQGGFLPQATFGQAAFPTRPPPLGRNEAQGQGQGQGQSQSAGDQSTQVPPGYAQILLPPQPGFNGDWRYANTGAPQSALTNFSADSGIMVLTPTSHPQEAVKERTRDEHIHYRYQRGEEAPSVVENGAVPVLLCHTCSVCGQMRSAGYHRNHPVVPGKPVVTKPCRKCKKRISRRSRATSYTRVRTCTADDPCDWPREPVYIEIDDSERRGRRKDRDEIYASWKTDHLNPYVIREGSSRANVGLRTVQRSPPRGHKTMTRERVSSLSPEVSRYEGVWPPPDVVRMAPSKPSTRFPASDEIWPPPDVVRTHLYRKQSSNRRSSRIIELSPSPPPTRSKTPTISYRARSEERRPRSPVRRSESHVRLKPHSRPYRTVVTDRRAYIESDDGSTNGASSDPVGHGILKPSDMTHETEYRRRTTLRDSQQSTNVEVGGPRVQFVPSERGRPHSSQKHDAATHERYSRSESYHYVDRPASPPIDRIERLHIRHSSPSPQRVINEIRVDRARRISPSPPRRYERMHERVCVRYVSVSPTRQASAPASRPPIPPPPSPPSERTLRSGYRHVSSATMGDRTHSLTPPPSQNHTVSKADVTDSEDEQGSLVEVRSWRGIDENGQPATFVEERRRTRMIEQGSVGESEFRPLTERLQHSRSWRDV</sequence>
<dbReference type="InParanoid" id="A0A1Y2MDL3"/>
<dbReference type="Proteomes" id="UP000193240">
    <property type="component" value="Unassembled WGS sequence"/>
</dbReference>
<feature type="compositionally biased region" description="Basic and acidic residues" evidence="1">
    <location>
        <begin position="481"/>
        <end position="494"/>
    </location>
</feature>
<feature type="region of interest" description="Disordered" evidence="1">
    <location>
        <begin position="321"/>
        <end position="341"/>
    </location>
</feature>
<name>A0A1Y2MDL3_EPING</name>
<reference evidence="2 3" key="1">
    <citation type="journal article" date="2017" name="Genome Announc.">
        <title>Genome sequence of the saprophytic ascomycete Epicoccum nigrum ICMP 19927 strain isolated from New Zealand.</title>
        <authorList>
            <person name="Fokin M."/>
            <person name="Fleetwood D."/>
            <person name="Weir B.S."/>
            <person name="Villas-Boas S.G."/>
        </authorList>
    </citation>
    <scope>NUCLEOTIDE SEQUENCE [LARGE SCALE GENOMIC DNA]</scope>
    <source>
        <strain evidence="2 3">ICMP 19927</strain>
    </source>
</reference>
<feature type="region of interest" description="Disordered" evidence="1">
    <location>
        <begin position="605"/>
        <end position="672"/>
    </location>
</feature>
<feature type="compositionally biased region" description="Basic and acidic residues" evidence="1">
    <location>
        <begin position="419"/>
        <end position="437"/>
    </location>
</feature>
<dbReference type="AlphaFoldDB" id="A0A1Y2MDL3"/>
<evidence type="ECO:0000313" key="2">
    <source>
        <dbReference type="EMBL" id="OSS54051.1"/>
    </source>
</evidence>
<feature type="compositionally biased region" description="Pro residues" evidence="1">
    <location>
        <begin position="614"/>
        <end position="625"/>
    </location>
</feature>
<organism evidence="2 3">
    <name type="scientific">Epicoccum nigrum</name>
    <name type="common">Soil fungus</name>
    <name type="synonym">Epicoccum purpurascens</name>
    <dbReference type="NCBI Taxonomy" id="105696"/>
    <lineage>
        <taxon>Eukaryota</taxon>
        <taxon>Fungi</taxon>
        <taxon>Dikarya</taxon>
        <taxon>Ascomycota</taxon>
        <taxon>Pezizomycotina</taxon>
        <taxon>Dothideomycetes</taxon>
        <taxon>Pleosporomycetidae</taxon>
        <taxon>Pleosporales</taxon>
        <taxon>Pleosporineae</taxon>
        <taxon>Didymellaceae</taxon>
        <taxon>Epicoccum</taxon>
    </lineage>
</organism>
<keyword evidence="3" id="KW-1185">Reference proteome</keyword>
<dbReference type="OMA" id="MLCHTCS"/>
<protein>
    <submittedName>
        <fullName evidence="2">Uncharacterized protein</fullName>
    </submittedName>
</protein>
<feature type="region of interest" description="Disordered" evidence="1">
    <location>
        <begin position="386"/>
        <end position="547"/>
    </location>
</feature>
<feature type="region of interest" description="Disordered" evidence="1">
    <location>
        <begin position="86"/>
        <end position="126"/>
    </location>
</feature>
<proteinExistence type="predicted"/>
<dbReference type="EMBL" id="KZ107838">
    <property type="protein sequence ID" value="OSS54051.1"/>
    <property type="molecule type" value="Genomic_DNA"/>
</dbReference>
<accession>A0A1Y2MDL3</accession>
<feature type="compositionally biased region" description="Low complexity" evidence="1">
    <location>
        <begin position="110"/>
        <end position="121"/>
    </location>
</feature>
<feature type="compositionally biased region" description="Basic residues" evidence="1">
    <location>
        <begin position="386"/>
        <end position="396"/>
    </location>
</feature>
<feature type="region of interest" description="Disordered" evidence="1">
    <location>
        <begin position="21"/>
        <end position="65"/>
    </location>
</feature>
<dbReference type="STRING" id="105696.A0A1Y2MDL3"/>
<gene>
    <name evidence="2" type="ORF">B5807_00881</name>
</gene>
<feature type="compositionally biased region" description="Basic and acidic residues" evidence="1">
    <location>
        <begin position="516"/>
        <end position="544"/>
    </location>
</feature>
<evidence type="ECO:0000256" key="1">
    <source>
        <dbReference type="SAM" id="MobiDB-lite"/>
    </source>
</evidence>
<evidence type="ECO:0000313" key="3">
    <source>
        <dbReference type="Proteomes" id="UP000193240"/>
    </source>
</evidence>